<gene>
    <name evidence="1" type="ORF">EV421DRAFT_855719</name>
</gene>
<accession>A0AA39JAS5</accession>
<organism evidence="1 2">
    <name type="scientific">Armillaria borealis</name>
    <dbReference type="NCBI Taxonomy" id="47425"/>
    <lineage>
        <taxon>Eukaryota</taxon>
        <taxon>Fungi</taxon>
        <taxon>Dikarya</taxon>
        <taxon>Basidiomycota</taxon>
        <taxon>Agaricomycotina</taxon>
        <taxon>Agaricomycetes</taxon>
        <taxon>Agaricomycetidae</taxon>
        <taxon>Agaricales</taxon>
        <taxon>Marasmiineae</taxon>
        <taxon>Physalacriaceae</taxon>
        <taxon>Armillaria</taxon>
    </lineage>
</organism>
<dbReference type="AlphaFoldDB" id="A0AA39JAS5"/>
<name>A0AA39JAS5_9AGAR</name>
<comment type="caution">
    <text evidence="1">The sequence shown here is derived from an EMBL/GenBank/DDBJ whole genome shotgun (WGS) entry which is preliminary data.</text>
</comment>
<sequence length="103" mass="11606">MLGSSLIYLACVVNCTQPLNLSAWTVASAALRHASSSGFCLHFCSYFNFPLWYNLESMILKMIPERSCLTNSAWLLLTHFVLVFHRLVFWTVPASSFLVAQSI</sequence>
<keyword evidence="2" id="KW-1185">Reference proteome</keyword>
<evidence type="ECO:0000313" key="1">
    <source>
        <dbReference type="EMBL" id="KAK0439342.1"/>
    </source>
</evidence>
<reference evidence="1" key="1">
    <citation type="submission" date="2023-06" db="EMBL/GenBank/DDBJ databases">
        <authorList>
            <consortium name="Lawrence Berkeley National Laboratory"/>
            <person name="Ahrendt S."/>
            <person name="Sahu N."/>
            <person name="Indic B."/>
            <person name="Wong-Bajracharya J."/>
            <person name="Merenyi Z."/>
            <person name="Ke H.-M."/>
            <person name="Monk M."/>
            <person name="Kocsube S."/>
            <person name="Drula E."/>
            <person name="Lipzen A."/>
            <person name="Balint B."/>
            <person name="Henrissat B."/>
            <person name="Andreopoulos B."/>
            <person name="Martin F.M."/>
            <person name="Harder C.B."/>
            <person name="Rigling D."/>
            <person name="Ford K.L."/>
            <person name="Foster G.D."/>
            <person name="Pangilinan J."/>
            <person name="Papanicolaou A."/>
            <person name="Barry K."/>
            <person name="LaButti K."/>
            <person name="Viragh M."/>
            <person name="Koriabine M."/>
            <person name="Yan M."/>
            <person name="Riley R."/>
            <person name="Champramary S."/>
            <person name="Plett K.L."/>
            <person name="Tsai I.J."/>
            <person name="Slot J."/>
            <person name="Sipos G."/>
            <person name="Plett J."/>
            <person name="Nagy L.G."/>
            <person name="Grigoriev I.V."/>
        </authorList>
    </citation>
    <scope>NUCLEOTIDE SEQUENCE</scope>
    <source>
        <strain evidence="1">FPL87.14</strain>
    </source>
</reference>
<proteinExistence type="predicted"/>
<dbReference type="EMBL" id="JAUEPT010000038">
    <property type="protein sequence ID" value="KAK0439342.1"/>
    <property type="molecule type" value="Genomic_DNA"/>
</dbReference>
<dbReference type="Proteomes" id="UP001175226">
    <property type="component" value="Unassembled WGS sequence"/>
</dbReference>
<protein>
    <submittedName>
        <fullName evidence="1">Uncharacterized protein</fullName>
    </submittedName>
</protein>
<evidence type="ECO:0000313" key="2">
    <source>
        <dbReference type="Proteomes" id="UP001175226"/>
    </source>
</evidence>